<evidence type="ECO:0000313" key="1">
    <source>
        <dbReference type="EMBL" id="TPE40593.1"/>
    </source>
</evidence>
<name>A0A501VS93_9BACT</name>
<proteinExistence type="predicted"/>
<dbReference type="RefSeq" id="WP_140623868.1">
    <property type="nucleotide sequence ID" value="NZ_VFRQ01000017.1"/>
</dbReference>
<organism evidence="1 2">
    <name type="scientific">Pontibacter mangrovi</name>
    <dbReference type="NCBI Taxonomy" id="2589816"/>
    <lineage>
        <taxon>Bacteria</taxon>
        <taxon>Pseudomonadati</taxon>
        <taxon>Bacteroidota</taxon>
        <taxon>Cytophagia</taxon>
        <taxon>Cytophagales</taxon>
        <taxon>Hymenobacteraceae</taxon>
        <taxon>Pontibacter</taxon>
    </lineage>
</organism>
<gene>
    <name evidence="1" type="ORF">FJM65_19835</name>
</gene>
<dbReference type="Proteomes" id="UP000316727">
    <property type="component" value="Unassembled WGS sequence"/>
</dbReference>
<evidence type="ECO:0000313" key="2">
    <source>
        <dbReference type="Proteomes" id="UP000316727"/>
    </source>
</evidence>
<keyword evidence="2" id="KW-1185">Reference proteome</keyword>
<reference evidence="1 2" key="1">
    <citation type="submission" date="2019-06" db="EMBL/GenBank/DDBJ databases">
        <title>A novel bacterium of genus Pontibacter, isolated from marine sediment.</title>
        <authorList>
            <person name="Huang H."/>
            <person name="Mo K."/>
            <person name="Hu Y."/>
        </authorList>
    </citation>
    <scope>NUCLEOTIDE SEQUENCE [LARGE SCALE GENOMIC DNA]</scope>
    <source>
        <strain evidence="1 2">HB172049</strain>
    </source>
</reference>
<protein>
    <submittedName>
        <fullName evidence="1">Uncharacterized protein</fullName>
    </submittedName>
</protein>
<dbReference type="EMBL" id="VFRQ01000017">
    <property type="protein sequence ID" value="TPE40593.1"/>
    <property type="molecule type" value="Genomic_DNA"/>
</dbReference>
<accession>A0A501VS93</accession>
<sequence>MGKSIAGAAVLYERNPNADRTLSLHYGAGIGAVLGTNDDWLPSLPLFVGANLGRSNNKFEFGLAGFITTKEYFSNRLNNCFDCEGDFSTIVPFTLYLGFKHYPKDGNGFFYHINTQPILITNSYLPVLPWIGAGVGYSFLKQ</sequence>
<dbReference type="AlphaFoldDB" id="A0A501VS93"/>
<comment type="caution">
    <text evidence="1">The sequence shown here is derived from an EMBL/GenBank/DDBJ whole genome shotgun (WGS) entry which is preliminary data.</text>
</comment>
<dbReference type="OrthoDB" id="893624at2"/>